<dbReference type="PANTHER" id="PTHR12732:SF0">
    <property type="entry name" value="PCI DOMAIN-CONTAINING PROTEIN 2"/>
    <property type="match status" value="1"/>
</dbReference>
<name>A0ABP0CY76_9PEZI</name>
<dbReference type="PANTHER" id="PTHR12732">
    <property type="entry name" value="UNCHARACTERIZED PROTEASOME COMPONENT REGION PCI-CONTAINING"/>
    <property type="match status" value="1"/>
</dbReference>
<dbReference type="Gene3D" id="1.10.10.10">
    <property type="entry name" value="Winged helix-like DNA-binding domain superfamily/Winged helix DNA-binding domain"/>
    <property type="match status" value="1"/>
</dbReference>
<gene>
    <name evidence="1" type="primary">CSN12</name>
    <name evidence="1" type="ORF">SCUCBS95973_009630</name>
</gene>
<evidence type="ECO:0000313" key="2">
    <source>
        <dbReference type="Proteomes" id="UP001642405"/>
    </source>
</evidence>
<evidence type="ECO:0000313" key="1">
    <source>
        <dbReference type="EMBL" id="CAK7236507.1"/>
    </source>
</evidence>
<comment type="caution">
    <text evidence="1">The sequence shown here is derived from an EMBL/GenBank/DDBJ whole genome shotgun (WGS) entry which is preliminary data.</text>
</comment>
<organism evidence="1 2">
    <name type="scientific">Sporothrix curviconia</name>
    <dbReference type="NCBI Taxonomy" id="1260050"/>
    <lineage>
        <taxon>Eukaryota</taxon>
        <taxon>Fungi</taxon>
        <taxon>Dikarya</taxon>
        <taxon>Ascomycota</taxon>
        <taxon>Pezizomycotina</taxon>
        <taxon>Sordariomycetes</taxon>
        <taxon>Sordariomycetidae</taxon>
        <taxon>Ophiostomatales</taxon>
        <taxon>Ophiostomataceae</taxon>
        <taxon>Sporothrix</taxon>
    </lineage>
</organism>
<accession>A0ABP0CY76</accession>
<dbReference type="Proteomes" id="UP001642405">
    <property type="component" value="Unassembled WGS sequence"/>
</dbReference>
<dbReference type="InterPro" id="IPR036388">
    <property type="entry name" value="WH-like_DNA-bd_sf"/>
</dbReference>
<dbReference type="SMART" id="SM00753">
    <property type="entry name" value="PAM"/>
    <property type="match status" value="1"/>
</dbReference>
<keyword evidence="2" id="KW-1185">Reference proteome</keyword>
<dbReference type="EMBL" id="CAWUHB010000117">
    <property type="protein sequence ID" value="CAK7236507.1"/>
    <property type="molecule type" value="Genomic_DNA"/>
</dbReference>
<protein>
    <submittedName>
        <fullName evidence="1">COP9 signalosome (CSN) subunit</fullName>
    </submittedName>
</protein>
<sequence>MDKLFREFGQALGRYNGKELSATLSPVAPADDPYRLRNIWNGAGHHDAKAVIKRKIQNNSDGLAHNEVMGWTEVYYAYWKALGQILLVQDAANDGGPVSTWARVYEAWKDVLNAVHRGYTNHGFEAWTVPCLYVVGNHLRVFARRADEERKSASNYVGEASFQDDFDADSEKNQQLEDCARQLNRLFQLCLSDRTQDLTKSRKWGIYGLANLLFKTYFKLNSATLSRNILRAIAAAYKGDMPGLDKFPRSQRVTFKYYEGVMYFLEENYDERLFGPLSSCVKKGDLKAFGKVLQENEEVYIKLRIYLTVERGRDICLRNLLRKVFIAGGFEEPTEPGKAPLRKTRVPITHFTAGLRALGQKDLDLDEAECLIANMIYKSIPTIMS</sequence>
<reference evidence="1 2" key="1">
    <citation type="submission" date="2024-01" db="EMBL/GenBank/DDBJ databases">
        <authorList>
            <person name="Allen C."/>
            <person name="Tagirdzhanova G."/>
        </authorList>
    </citation>
    <scope>NUCLEOTIDE SEQUENCE [LARGE SCALE GENOMIC DNA]</scope>
</reference>
<dbReference type="InterPro" id="IPR045114">
    <property type="entry name" value="Csn12-like"/>
</dbReference>
<proteinExistence type="predicted"/>